<evidence type="ECO:0000256" key="1">
    <source>
        <dbReference type="ARBA" id="ARBA00022729"/>
    </source>
</evidence>
<reference evidence="3" key="1">
    <citation type="journal article" date="2022" name="Int. J. Syst. Evol. Microbiol.">
        <title>A novel species of lactic acid bacteria, Ligilactobacillus pabuli sp. nov., isolated from alfalfa silage.</title>
        <authorList>
            <person name="Tohno M."/>
            <person name="Tanizawa Y."/>
            <person name="Sawada H."/>
            <person name="Sakamoto M."/>
            <person name="Ohkuma M."/>
            <person name="Kobayashi H."/>
        </authorList>
    </citation>
    <scope>NUCLEOTIDE SEQUENCE</scope>
    <source>
        <strain evidence="3">AF129</strain>
    </source>
</reference>
<gene>
    <name evidence="3" type="ORF">LPAF129_11600</name>
</gene>
<evidence type="ECO:0000256" key="2">
    <source>
        <dbReference type="SAM" id="SignalP"/>
    </source>
</evidence>
<dbReference type="RefSeq" id="WP_244055219.1">
    <property type="nucleotide sequence ID" value="NZ_BQXH01000009.1"/>
</dbReference>
<feature type="signal peptide" evidence="2">
    <location>
        <begin position="1"/>
        <end position="25"/>
    </location>
</feature>
<dbReference type="PROSITE" id="PS51257">
    <property type="entry name" value="PROKAR_LIPOPROTEIN"/>
    <property type="match status" value="1"/>
</dbReference>
<name>A0ABQ5JHB9_9LACO</name>
<evidence type="ECO:0000313" key="4">
    <source>
        <dbReference type="Proteomes" id="UP001055149"/>
    </source>
</evidence>
<accession>A0ABQ5JHB9</accession>
<dbReference type="Proteomes" id="UP001055149">
    <property type="component" value="Unassembled WGS sequence"/>
</dbReference>
<dbReference type="SUPFAM" id="SSF160704">
    <property type="entry name" value="YehR-like"/>
    <property type="match status" value="1"/>
</dbReference>
<dbReference type="EMBL" id="BQXH01000009">
    <property type="protein sequence ID" value="GKS81474.1"/>
    <property type="molecule type" value="Genomic_DNA"/>
</dbReference>
<proteinExistence type="predicted"/>
<dbReference type="Gene3D" id="3.30.1830.10">
    <property type="entry name" value="YehR-like"/>
    <property type="match status" value="1"/>
</dbReference>
<keyword evidence="4" id="KW-1185">Reference proteome</keyword>
<organism evidence="3 4">
    <name type="scientific">Ligilactobacillus pabuli</name>
    <dbReference type="NCBI Taxonomy" id="2886039"/>
    <lineage>
        <taxon>Bacteria</taxon>
        <taxon>Bacillati</taxon>
        <taxon>Bacillota</taxon>
        <taxon>Bacilli</taxon>
        <taxon>Lactobacillales</taxon>
        <taxon>Lactobacillaceae</taxon>
        <taxon>Ligilactobacillus</taxon>
    </lineage>
</organism>
<dbReference type="Gene3D" id="3.30.1450.10">
    <property type="match status" value="1"/>
</dbReference>
<sequence>MKVKKMSIRLVQVLFALGAMLLIVAGCTPKTEHTSFQKIGNGSDSRVTYYYQKDKVVKQTTANKITYATLRVNNNAEAKKAVKSTLKKYNDTKGVTDKITYHDSYLDEKVTVDLSKASVKDFLKLAGTNSSTDSDKKAKFISFEKSEKLIKKQGFTKIEDGKFKSLPKADLKVKKAISMDQFNSIKLAKDKQAGTTVDELTKEFGKPDNTSEGSASGSYTWYTNYTKTGYVRVSTNDKKEATSKFLLQPSVENKKFTPEKYDAVNKEISQDELLDQMGAPYQVQMTPTIGLIYYITKDESGQNIKGQYLFEVRDGKVVGKQAKE</sequence>
<protein>
    <recommendedName>
        <fullName evidence="5">Lipoprotein</fullName>
    </recommendedName>
</protein>
<dbReference type="Pfam" id="PF06998">
    <property type="entry name" value="DUF1307"/>
    <property type="match status" value="1"/>
</dbReference>
<dbReference type="InterPro" id="IPR009736">
    <property type="entry name" value="DUF1307"/>
</dbReference>
<evidence type="ECO:0008006" key="5">
    <source>
        <dbReference type="Google" id="ProtNLM"/>
    </source>
</evidence>
<comment type="caution">
    <text evidence="3">The sequence shown here is derived from an EMBL/GenBank/DDBJ whole genome shotgun (WGS) entry which is preliminary data.</text>
</comment>
<dbReference type="InterPro" id="IPR036699">
    <property type="entry name" value="YehR-like_sf"/>
</dbReference>
<evidence type="ECO:0000313" key="3">
    <source>
        <dbReference type="EMBL" id="GKS81474.1"/>
    </source>
</evidence>
<keyword evidence="1 2" id="KW-0732">Signal</keyword>
<dbReference type="InterPro" id="IPR037873">
    <property type="entry name" value="BamE-like"/>
</dbReference>
<feature type="chain" id="PRO_5046929055" description="Lipoprotein" evidence="2">
    <location>
        <begin position="26"/>
        <end position="324"/>
    </location>
</feature>